<comment type="caution">
    <text evidence="1">The sequence shown here is derived from an EMBL/GenBank/DDBJ whole genome shotgun (WGS) entry which is preliminary data.</text>
</comment>
<keyword evidence="2" id="KW-1185">Reference proteome</keyword>
<proteinExistence type="predicted"/>
<dbReference type="Proteomes" id="UP001596457">
    <property type="component" value="Unassembled WGS sequence"/>
</dbReference>
<gene>
    <name evidence="1" type="ORF">ACFQU0_21645</name>
</gene>
<name>A0ABW2SHI3_9BURK</name>
<dbReference type="RefSeq" id="WP_382204319.1">
    <property type="nucleotide sequence ID" value="NZ_JBHTBZ010000089.1"/>
</dbReference>
<reference evidence="2" key="1">
    <citation type="journal article" date="2019" name="Int. J. Syst. Evol. Microbiol.">
        <title>The Global Catalogue of Microorganisms (GCM) 10K type strain sequencing project: providing services to taxonomists for standard genome sequencing and annotation.</title>
        <authorList>
            <consortium name="The Broad Institute Genomics Platform"/>
            <consortium name="The Broad Institute Genome Sequencing Center for Infectious Disease"/>
            <person name="Wu L."/>
            <person name="Ma J."/>
        </authorList>
    </citation>
    <scope>NUCLEOTIDE SEQUENCE [LARGE SCALE GENOMIC DNA]</scope>
    <source>
        <strain evidence="2">CCUG 53903</strain>
    </source>
</reference>
<sequence length="113" mass="12635">MFVLAHQAQLIETRLMAPAQKKAALGRLIRSWLQNINHQTVNAPATSSVLVKQTSHCSCRYAWGLCVALLGRSTFRERHPWQCLGQVHEGDVHICLAQYKTAVDYCTASGFPQ</sequence>
<evidence type="ECO:0000313" key="2">
    <source>
        <dbReference type="Proteomes" id="UP001596457"/>
    </source>
</evidence>
<dbReference type="EMBL" id="JBHTBZ010000089">
    <property type="protein sequence ID" value="MFC7463030.1"/>
    <property type="molecule type" value="Genomic_DNA"/>
</dbReference>
<accession>A0ABW2SHI3</accession>
<evidence type="ECO:0000313" key="1">
    <source>
        <dbReference type="EMBL" id="MFC7463030.1"/>
    </source>
</evidence>
<organism evidence="1 2">
    <name type="scientific">Hydrogenophaga defluvii</name>
    <dbReference type="NCBI Taxonomy" id="249410"/>
    <lineage>
        <taxon>Bacteria</taxon>
        <taxon>Pseudomonadati</taxon>
        <taxon>Pseudomonadota</taxon>
        <taxon>Betaproteobacteria</taxon>
        <taxon>Burkholderiales</taxon>
        <taxon>Comamonadaceae</taxon>
        <taxon>Hydrogenophaga</taxon>
    </lineage>
</organism>
<protein>
    <submittedName>
        <fullName evidence="1">Uncharacterized protein</fullName>
    </submittedName>
</protein>